<dbReference type="GO" id="GO:0000150">
    <property type="term" value="F:DNA strand exchange activity"/>
    <property type="evidence" value="ECO:0007669"/>
    <property type="project" value="InterPro"/>
</dbReference>
<dbReference type="InterPro" id="IPR025378">
    <property type="entry name" value="DUF4368"/>
</dbReference>
<dbReference type="InterPro" id="IPR036162">
    <property type="entry name" value="Resolvase-like_N_sf"/>
</dbReference>
<dbReference type="InterPro" id="IPR050639">
    <property type="entry name" value="SSR_resolvase"/>
</dbReference>
<dbReference type="PANTHER" id="PTHR30461">
    <property type="entry name" value="DNA-INVERTASE FROM LAMBDOID PROPHAGE"/>
    <property type="match status" value="1"/>
</dbReference>
<gene>
    <name evidence="3" type="ORF">CGS58_08330</name>
</gene>
<dbReference type="InterPro" id="IPR038109">
    <property type="entry name" value="DNA_bind_recomb_sf"/>
</dbReference>
<dbReference type="SUPFAM" id="SSF53041">
    <property type="entry name" value="Resolvase-like"/>
    <property type="match status" value="1"/>
</dbReference>
<feature type="coiled-coil region" evidence="1">
    <location>
        <begin position="385"/>
        <end position="412"/>
    </location>
</feature>
<reference evidence="3 4" key="1">
    <citation type="journal article" date="2017" name="Front. Microbiol.">
        <title>New Insights into the Diversity of the Genus Faecalibacterium.</title>
        <authorList>
            <person name="Benevides L."/>
            <person name="Burman S."/>
            <person name="Martin R."/>
            <person name="Robert V."/>
            <person name="Thomas M."/>
            <person name="Miquel S."/>
            <person name="Chain F."/>
            <person name="Sokol H."/>
            <person name="Bermudez-Humaran L.G."/>
            <person name="Morrison M."/>
            <person name="Langella P."/>
            <person name="Azevedo V.A."/>
            <person name="Chatel J.M."/>
            <person name="Soares S."/>
        </authorList>
    </citation>
    <scope>NUCLEOTIDE SEQUENCE [LARGE SCALE GENOMIC DNA]</scope>
    <source>
        <strain evidence="3 4">CNCM I 4575</strain>
    </source>
</reference>
<dbReference type="GO" id="GO:0003677">
    <property type="term" value="F:DNA binding"/>
    <property type="evidence" value="ECO:0007669"/>
    <property type="project" value="InterPro"/>
</dbReference>
<dbReference type="Proteomes" id="UP000220005">
    <property type="component" value="Unassembled WGS sequence"/>
</dbReference>
<dbReference type="Gene3D" id="3.40.50.1390">
    <property type="entry name" value="Resolvase, N-terminal catalytic domain"/>
    <property type="match status" value="1"/>
</dbReference>
<protein>
    <submittedName>
        <fullName evidence="3">Recombinase</fullName>
    </submittedName>
</protein>
<organism evidence="3 4">
    <name type="scientific">Faecalibacterium prausnitzii</name>
    <dbReference type="NCBI Taxonomy" id="853"/>
    <lineage>
        <taxon>Bacteria</taxon>
        <taxon>Bacillati</taxon>
        <taxon>Bacillota</taxon>
        <taxon>Clostridia</taxon>
        <taxon>Eubacteriales</taxon>
        <taxon>Oscillospiraceae</taxon>
        <taxon>Faecalibacterium</taxon>
    </lineage>
</organism>
<proteinExistence type="predicted"/>
<dbReference type="Gene3D" id="3.90.1750.20">
    <property type="entry name" value="Putative Large Serine Recombinase, Chain B, Domain 2"/>
    <property type="match status" value="1"/>
</dbReference>
<dbReference type="PROSITE" id="PS51737">
    <property type="entry name" value="RECOMBINASE_DNA_BIND"/>
    <property type="match status" value="1"/>
</dbReference>
<dbReference type="EMBL" id="NMTY01000016">
    <property type="protein sequence ID" value="PDX81258.1"/>
    <property type="molecule type" value="Genomic_DNA"/>
</dbReference>
<dbReference type="PANTHER" id="PTHR30461:SF23">
    <property type="entry name" value="DNA RECOMBINASE-RELATED"/>
    <property type="match status" value="1"/>
</dbReference>
<dbReference type="InterPro" id="IPR011109">
    <property type="entry name" value="DNA_bind_recombinase_dom"/>
</dbReference>
<dbReference type="Pfam" id="PF07508">
    <property type="entry name" value="Recombinase"/>
    <property type="match status" value="1"/>
</dbReference>
<dbReference type="AlphaFoldDB" id="A0A2A7AQF1"/>
<evidence type="ECO:0000313" key="4">
    <source>
        <dbReference type="Proteomes" id="UP000220005"/>
    </source>
</evidence>
<evidence type="ECO:0000313" key="3">
    <source>
        <dbReference type="EMBL" id="PDX81258.1"/>
    </source>
</evidence>
<keyword evidence="1" id="KW-0175">Coiled coil</keyword>
<evidence type="ECO:0000256" key="1">
    <source>
        <dbReference type="SAM" id="Coils"/>
    </source>
</evidence>
<name>A0A2A7AQF1_9FIRM</name>
<feature type="domain" description="Recombinase" evidence="2">
    <location>
        <begin position="101"/>
        <end position="246"/>
    </location>
</feature>
<evidence type="ECO:0000259" key="2">
    <source>
        <dbReference type="PROSITE" id="PS51737"/>
    </source>
</evidence>
<accession>A0A2A7AQF1</accession>
<sequence length="502" mass="58365">MSTYERLVNSQNFFSPYLTQEDLSRLGRNYIEVGRLTEEFFPDHEIRLVAVSDNIDTAEGENELAPIRNLFNEWYARDISKKRRISNKIKGNSGEPMGLPPYGYIKDPNNPKHWVIDEEAAQVVRRIFDMTLEGFGTEQIATQFEKEGILTPQAYWIQKGIGRPGKTKTRPATKWNGSTITHLLYQQEYCGDILNFKTYSKSYKNKKRIHNAPENWVVFQNIHEPIIERAVFEQVQQKRGKMRKRRTSNGEHNMFSGLLVCADCGCNLHFHFNQGNPEIKYFNCSNYKGNRGTCQSTHYIRVDFLEEVVLGEIRRLTKFASLYEDDFLKAVIGHSQQADEADRKLKEKELKALLARDEELDGLFERIYEDNVSGKISDERFSRMSRRYEDEQKELTEKIKQLRSEIEKQSSRTMTTDMFISLVRKYTRAKKLTPRMLNELVEKIEVFNAEKVNGVWEQRLRIHYNCVGTIEIPSALPLPTPDVSVNTRKGVVVNYAPCDVAI</sequence>
<dbReference type="InterPro" id="IPR025827">
    <property type="entry name" value="Zn_ribbon_recom_dom"/>
</dbReference>
<dbReference type="Pfam" id="PF14287">
    <property type="entry name" value="DUF4368"/>
    <property type="match status" value="1"/>
</dbReference>
<comment type="caution">
    <text evidence="3">The sequence shown here is derived from an EMBL/GenBank/DDBJ whole genome shotgun (WGS) entry which is preliminary data.</text>
</comment>
<dbReference type="Pfam" id="PF13408">
    <property type="entry name" value="Zn_ribbon_recom"/>
    <property type="match status" value="1"/>
</dbReference>